<name>A0A3M7PAA3_BRAPC</name>
<dbReference type="AlphaFoldDB" id="A0A3M7PAA3"/>
<accession>A0A3M7PAA3</accession>
<evidence type="ECO:0000313" key="1">
    <source>
        <dbReference type="EMBL" id="RMZ95919.1"/>
    </source>
</evidence>
<dbReference type="Proteomes" id="UP000276133">
    <property type="component" value="Unassembled WGS sequence"/>
</dbReference>
<evidence type="ECO:0000313" key="2">
    <source>
        <dbReference type="Proteomes" id="UP000276133"/>
    </source>
</evidence>
<organism evidence="1 2">
    <name type="scientific">Brachionus plicatilis</name>
    <name type="common">Marine rotifer</name>
    <name type="synonym">Brachionus muelleri</name>
    <dbReference type="NCBI Taxonomy" id="10195"/>
    <lineage>
        <taxon>Eukaryota</taxon>
        <taxon>Metazoa</taxon>
        <taxon>Spiralia</taxon>
        <taxon>Gnathifera</taxon>
        <taxon>Rotifera</taxon>
        <taxon>Eurotatoria</taxon>
        <taxon>Monogononta</taxon>
        <taxon>Pseudotrocha</taxon>
        <taxon>Ploima</taxon>
        <taxon>Brachionidae</taxon>
        <taxon>Brachionus</taxon>
    </lineage>
</organism>
<reference evidence="1 2" key="1">
    <citation type="journal article" date="2018" name="Sci. Rep.">
        <title>Genomic signatures of local adaptation to the degree of environmental predictability in rotifers.</title>
        <authorList>
            <person name="Franch-Gras L."/>
            <person name="Hahn C."/>
            <person name="Garcia-Roger E.M."/>
            <person name="Carmona M.J."/>
            <person name="Serra M."/>
            <person name="Gomez A."/>
        </authorList>
    </citation>
    <scope>NUCLEOTIDE SEQUENCE [LARGE SCALE GENOMIC DNA]</scope>
    <source>
        <strain evidence="1">HYR1</strain>
    </source>
</reference>
<gene>
    <name evidence="1" type="ORF">BpHYR1_026507</name>
</gene>
<keyword evidence="2" id="KW-1185">Reference proteome</keyword>
<protein>
    <submittedName>
        <fullName evidence="1">Uncharacterized protein</fullName>
    </submittedName>
</protein>
<dbReference type="EMBL" id="REGN01012321">
    <property type="protein sequence ID" value="RMZ95919.1"/>
    <property type="molecule type" value="Genomic_DNA"/>
</dbReference>
<sequence>MEYSILKYRIYNQNTEQLICGEIFLECYLKYGLSYYRKKKKSKTNKSYLDGLPRLLTLESKQKLQK</sequence>
<comment type="caution">
    <text evidence="1">The sequence shown here is derived from an EMBL/GenBank/DDBJ whole genome shotgun (WGS) entry which is preliminary data.</text>
</comment>
<proteinExistence type="predicted"/>